<protein>
    <submittedName>
        <fullName evidence="1">Uncharacterized protein</fullName>
    </submittedName>
</protein>
<accession>A0A0G8EDI5</accession>
<sequence length="456" mass="52199">MEKQCIYCGVTNDLSKSDIIPDALTNAKIINTNVCRIEHNNKFSDLFEDEVIKKLALITNELDIKSSKSKNYASYSAQINVAGTEYSTKISSETQLFRNKKMRSTDGKSLIGPIEEIKKINNVDSKNITEIDVNQIEIEKKVNINLSVFFSESMYRMGAKIAFEWYCLRNDINGKVEAFEPIIQYITNGIGDDIVTVVSNEKLYSGLKEITDFGSHTILSYIAKDKSVNVLVSLFGIAIYNIKICDSVIDECRNNVLFQELSLDAKRVEFKFDTFENFERDFLGKFNVVYLAGGTQIRVPKDMKDATIKYHNFYRCNYSIFQGNLQCTNKPNEKIINLIINHMEETLQTSALTLRGLKRFVKERFNSFDEEIKLNREASNKKAVFMFYMLFIIGKSNGTIKDLCGLNNAVKDKFKFDTIINNDELNCKLKDEIFSATDYSDIIVQGAKMVDGWDYE</sequence>
<dbReference type="RefSeq" id="WP_046956873.1">
    <property type="nucleotide sequence ID" value="NZ_LCYI01000062.1"/>
</dbReference>
<organism evidence="1 2">
    <name type="scientific">Bacillus cereus</name>
    <dbReference type="NCBI Taxonomy" id="1396"/>
    <lineage>
        <taxon>Bacteria</taxon>
        <taxon>Bacillati</taxon>
        <taxon>Bacillota</taxon>
        <taxon>Bacilli</taxon>
        <taxon>Bacillales</taxon>
        <taxon>Bacillaceae</taxon>
        <taxon>Bacillus</taxon>
        <taxon>Bacillus cereus group</taxon>
    </lineage>
</organism>
<dbReference type="EMBL" id="LCYI01000062">
    <property type="protein sequence ID" value="KLA22281.1"/>
    <property type="molecule type" value="Genomic_DNA"/>
</dbReference>
<name>A0A0G8EDI5_BACCE</name>
<dbReference type="AlphaFoldDB" id="A0A0G8EDI5"/>
<dbReference type="PATRIC" id="fig|1396.428.peg.2583"/>
<gene>
    <name evidence="1" type="ORF">B4077_3227</name>
</gene>
<proteinExistence type="predicted"/>
<evidence type="ECO:0000313" key="1">
    <source>
        <dbReference type="EMBL" id="KLA22281.1"/>
    </source>
</evidence>
<reference evidence="1 2" key="1">
    <citation type="submission" date="2015-04" db="EMBL/GenBank/DDBJ databases">
        <title>Draft Genome Sequences of Eight Spore-Forming Food Isolates of Bacillus cereus Genome sequencing.</title>
        <authorList>
            <person name="Krawcyk A.O."/>
            <person name="de Jong A."/>
            <person name="Eijlander R.T."/>
            <person name="Berendsen E.M."/>
            <person name="Holsappel S."/>
            <person name="Wells-Bennik M."/>
            <person name="Kuipers O.P."/>
        </authorList>
    </citation>
    <scope>NUCLEOTIDE SEQUENCE [LARGE SCALE GENOMIC DNA]</scope>
    <source>
        <strain evidence="1 2">B4077</strain>
    </source>
</reference>
<evidence type="ECO:0000313" key="2">
    <source>
        <dbReference type="Proteomes" id="UP000035214"/>
    </source>
</evidence>
<dbReference type="Proteomes" id="UP000035214">
    <property type="component" value="Unassembled WGS sequence"/>
</dbReference>
<comment type="caution">
    <text evidence="1">The sequence shown here is derived from an EMBL/GenBank/DDBJ whole genome shotgun (WGS) entry which is preliminary data.</text>
</comment>